<proteinExistence type="predicted"/>
<comment type="caution">
    <text evidence="2">The sequence shown here is derived from an EMBL/GenBank/DDBJ whole genome shotgun (WGS) entry which is preliminary data.</text>
</comment>
<sequence>MESGTESRLSVPCDALSGRHDNMDAACLTGNPDIRVPETLKENDGLCAWRVSEERNATGDAGGDAKKEKRGHCDTRGDSATEELRTASVQDRTETGEVSEGHDLRHVLGGAWLNQTHPYFRSSCFRSTWESHGEYLRQSRGTLGEKRQHRAKRQQAIEP</sequence>
<gene>
    <name evidence="2" type="ORF">NDU88_005178</name>
</gene>
<feature type="region of interest" description="Disordered" evidence="1">
    <location>
        <begin position="138"/>
        <end position="159"/>
    </location>
</feature>
<evidence type="ECO:0000313" key="2">
    <source>
        <dbReference type="EMBL" id="KAJ1179948.1"/>
    </source>
</evidence>
<dbReference type="Proteomes" id="UP001066276">
    <property type="component" value="Chromosome 3_2"/>
</dbReference>
<feature type="region of interest" description="Disordered" evidence="1">
    <location>
        <begin position="1"/>
        <end position="32"/>
    </location>
</feature>
<dbReference type="AlphaFoldDB" id="A0AAV7TWD7"/>
<keyword evidence="3" id="KW-1185">Reference proteome</keyword>
<name>A0AAV7TWD7_PLEWA</name>
<reference evidence="2" key="1">
    <citation type="journal article" date="2022" name="bioRxiv">
        <title>Sequencing and chromosome-scale assembly of the giantPleurodeles waltlgenome.</title>
        <authorList>
            <person name="Brown T."/>
            <person name="Elewa A."/>
            <person name="Iarovenko S."/>
            <person name="Subramanian E."/>
            <person name="Araus A.J."/>
            <person name="Petzold A."/>
            <person name="Susuki M."/>
            <person name="Suzuki K.-i.T."/>
            <person name="Hayashi T."/>
            <person name="Toyoda A."/>
            <person name="Oliveira C."/>
            <person name="Osipova E."/>
            <person name="Leigh N.D."/>
            <person name="Simon A."/>
            <person name="Yun M.H."/>
        </authorList>
    </citation>
    <scope>NUCLEOTIDE SEQUENCE</scope>
    <source>
        <strain evidence="2">20211129_DDA</strain>
        <tissue evidence="2">Liver</tissue>
    </source>
</reference>
<accession>A0AAV7TWD7</accession>
<dbReference type="EMBL" id="JANPWB010000006">
    <property type="protein sequence ID" value="KAJ1179948.1"/>
    <property type="molecule type" value="Genomic_DNA"/>
</dbReference>
<organism evidence="2 3">
    <name type="scientific">Pleurodeles waltl</name>
    <name type="common">Iberian ribbed newt</name>
    <dbReference type="NCBI Taxonomy" id="8319"/>
    <lineage>
        <taxon>Eukaryota</taxon>
        <taxon>Metazoa</taxon>
        <taxon>Chordata</taxon>
        <taxon>Craniata</taxon>
        <taxon>Vertebrata</taxon>
        <taxon>Euteleostomi</taxon>
        <taxon>Amphibia</taxon>
        <taxon>Batrachia</taxon>
        <taxon>Caudata</taxon>
        <taxon>Salamandroidea</taxon>
        <taxon>Salamandridae</taxon>
        <taxon>Pleurodelinae</taxon>
        <taxon>Pleurodeles</taxon>
    </lineage>
</organism>
<feature type="region of interest" description="Disordered" evidence="1">
    <location>
        <begin position="54"/>
        <end position="100"/>
    </location>
</feature>
<protein>
    <submittedName>
        <fullName evidence="2">Uncharacterized protein</fullName>
    </submittedName>
</protein>
<evidence type="ECO:0000256" key="1">
    <source>
        <dbReference type="SAM" id="MobiDB-lite"/>
    </source>
</evidence>
<evidence type="ECO:0000313" key="3">
    <source>
        <dbReference type="Proteomes" id="UP001066276"/>
    </source>
</evidence>